<proteinExistence type="predicted"/>
<feature type="domain" description="Methanogenesis regulatory protein FilR1 middle" evidence="1">
    <location>
        <begin position="139"/>
        <end position="262"/>
    </location>
</feature>
<reference evidence="2 3" key="1">
    <citation type="journal article" date="2015" name="ISME J.">
        <title>Genomic and phenotypic differentiation among Methanosarcina mazei populations from Columbia River sediment.</title>
        <authorList>
            <person name="Youngblut N.D."/>
            <person name="Wirth J.S."/>
            <person name="Henriksen J.R."/>
            <person name="Smith M."/>
            <person name="Simon H."/>
            <person name="Metcalf W.W."/>
            <person name="Whitaker R.J."/>
        </authorList>
    </citation>
    <scope>NUCLEOTIDE SEQUENCE [LARGE SCALE GENOMIC DNA]</scope>
    <source>
        <strain evidence="2 3">3.F.A.1B.1</strain>
    </source>
</reference>
<dbReference type="InterPro" id="IPR016490">
    <property type="entry name" value="Tscrpt_reg_HTH_AF0396-typ3"/>
</dbReference>
<dbReference type="PIRSF" id="PIRSF006692">
    <property type="entry name" value="TF_HTH_AF0396_prd"/>
    <property type="match status" value="1"/>
</dbReference>
<name>A0A0F8E7G0_METMZ</name>
<evidence type="ECO:0000313" key="2">
    <source>
        <dbReference type="EMBL" id="KKG35686.1"/>
    </source>
</evidence>
<organism evidence="2 3">
    <name type="scientific">Methanosarcina mazei</name>
    <name type="common">Methanosarcina frisia</name>
    <dbReference type="NCBI Taxonomy" id="2209"/>
    <lineage>
        <taxon>Archaea</taxon>
        <taxon>Methanobacteriati</taxon>
        <taxon>Methanobacteriota</taxon>
        <taxon>Stenosarchaea group</taxon>
        <taxon>Methanomicrobia</taxon>
        <taxon>Methanosarcinales</taxon>
        <taxon>Methanosarcinaceae</taxon>
        <taxon>Methanosarcina</taxon>
    </lineage>
</organism>
<dbReference type="AlphaFoldDB" id="A0A0F8E7G0"/>
<dbReference type="Gene3D" id="1.10.10.10">
    <property type="entry name" value="Winged helix-like DNA-binding domain superfamily/Winged helix DNA-binding domain"/>
    <property type="match status" value="1"/>
</dbReference>
<dbReference type="RefSeq" id="WP_048046097.1">
    <property type="nucleotide sequence ID" value="NZ_JJPC01000055.1"/>
</dbReference>
<protein>
    <submittedName>
        <fullName evidence="2">ArsR family transcriptional regulator</fullName>
    </submittedName>
</protein>
<comment type="caution">
    <text evidence="2">The sequence shown here is derived from an EMBL/GenBank/DDBJ whole genome shotgun (WGS) entry which is preliminary data.</text>
</comment>
<evidence type="ECO:0000259" key="1">
    <source>
        <dbReference type="Pfam" id="PF08350"/>
    </source>
</evidence>
<dbReference type="InterPro" id="IPR036390">
    <property type="entry name" value="WH_DNA-bd_sf"/>
</dbReference>
<gene>
    <name evidence="2" type="ORF">DU30_05930</name>
</gene>
<dbReference type="PATRIC" id="fig|2209.62.peg.1252"/>
<dbReference type="Proteomes" id="UP000034298">
    <property type="component" value="Unassembled WGS sequence"/>
</dbReference>
<sequence>MNGFEIYKKMDDDVQAIYRSRLLTEILLSLNDGSKKLSQLREITGSTSQALIPKLRKLEADHLIETKGREYFLTPAGKIVASGIADSFVTFWTINKFKHFWLRHYLEEIPSPLLKEIGCLYESEILKNRGMEILNIYNNQLKMIKEADHIYGISSVVTKGDTDSISERVKEGVPVELIVPLHVAEELKRSPYLKKIEALKDYENFKLMVMDEDIKVGLIVTDKRLSLNLYKKEGIEYDISTGLFSFDSKAIEWGEMLFWYCKGKADFIKFQ</sequence>
<evidence type="ECO:0000313" key="3">
    <source>
        <dbReference type="Proteomes" id="UP000034298"/>
    </source>
</evidence>
<dbReference type="SUPFAM" id="SSF46785">
    <property type="entry name" value="Winged helix' DNA-binding domain"/>
    <property type="match status" value="1"/>
</dbReference>
<dbReference type="EMBL" id="JJPC01000055">
    <property type="protein sequence ID" value="KKG35686.1"/>
    <property type="molecule type" value="Genomic_DNA"/>
</dbReference>
<dbReference type="InterPro" id="IPR013561">
    <property type="entry name" value="FilR1_middle_dom"/>
</dbReference>
<dbReference type="Pfam" id="PF08350">
    <property type="entry name" value="FilR1_middle"/>
    <property type="match status" value="1"/>
</dbReference>
<dbReference type="InterPro" id="IPR036388">
    <property type="entry name" value="WH-like_DNA-bd_sf"/>
</dbReference>
<accession>A0A0F8E7G0</accession>